<dbReference type="HOGENOM" id="CLU_3091319_0_0_1"/>
<dbReference type="EnsemblProtists" id="EOD37879">
    <property type="protein sequence ID" value="EOD37879"/>
    <property type="gene ID" value="EMIHUDRAFT_224837"/>
</dbReference>
<accession>A0A0D3KQ44</accession>
<dbReference type="GeneID" id="17283149"/>
<dbReference type="RefSeq" id="XP_005790308.1">
    <property type="nucleotide sequence ID" value="XM_005790251.1"/>
</dbReference>
<reference evidence="2" key="1">
    <citation type="journal article" date="2013" name="Nature">
        <title>Pan genome of the phytoplankton Emiliania underpins its global distribution.</title>
        <authorList>
            <person name="Read B.A."/>
            <person name="Kegel J."/>
            <person name="Klute M.J."/>
            <person name="Kuo A."/>
            <person name="Lefebvre S.C."/>
            <person name="Maumus F."/>
            <person name="Mayer C."/>
            <person name="Miller J."/>
            <person name="Monier A."/>
            <person name="Salamov A."/>
            <person name="Young J."/>
            <person name="Aguilar M."/>
            <person name="Claverie J.M."/>
            <person name="Frickenhaus S."/>
            <person name="Gonzalez K."/>
            <person name="Herman E.K."/>
            <person name="Lin Y.C."/>
            <person name="Napier J."/>
            <person name="Ogata H."/>
            <person name="Sarno A.F."/>
            <person name="Shmutz J."/>
            <person name="Schroeder D."/>
            <person name="de Vargas C."/>
            <person name="Verret F."/>
            <person name="von Dassow P."/>
            <person name="Valentin K."/>
            <person name="Van de Peer Y."/>
            <person name="Wheeler G."/>
            <person name="Dacks J.B."/>
            <person name="Delwiche C.F."/>
            <person name="Dyhrman S.T."/>
            <person name="Glockner G."/>
            <person name="John U."/>
            <person name="Richards T."/>
            <person name="Worden A.Z."/>
            <person name="Zhang X."/>
            <person name="Grigoriev I.V."/>
            <person name="Allen A.E."/>
            <person name="Bidle K."/>
            <person name="Borodovsky M."/>
            <person name="Bowler C."/>
            <person name="Brownlee C."/>
            <person name="Cock J.M."/>
            <person name="Elias M."/>
            <person name="Gladyshev V.N."/>
            <person name="Groth M."/>
            <person name="Guda C."/>
            <person name="Hadaegh A."/>
            <person name="Iglesias-Rodriguez M.D."/>
            <person name="Jenkins J."/>
            <person name="Jones B.M."/>
            <person name="Lawson T."/>
            <person name="Leese F."/>
            <person name="Lindquist E."/>
            <person name="Lobanov A."/>
            <person name="Lomsadze A."/>
            <person name="Malik S.B."/>
            <person name="Marsh M.E."/>
            <person name="Mackinder L."/>
            <person name="Mock T."/>
            <person name="Mueller-Roeber B."/>
            <person name="Pagarete A."/>
            <person name="Parker M."/>
            <person name="Probert I."/>
            <person name="Quesneville H."/>
            <person name="Raines C."/>
            <person name="Rensing S.A."/>
            <person name="Riano-Pachon D.M."/>
            <person name="Richier S."/>
            <person name="Rokitta S."/>
            <person name="Shiraiwa Y."/>
            <person name="Soanes D.M."/>
            <person name="van der Giezen M."/>
            <person name="Wahlund T.M."/>
            <person name="Williams B."/>
            <person name="Wilson W."/>
            <person name="Wolfe G."/>
            <person name="Wurch L.L."/>
        </authorList>
    </citation>
    <scope>NUCLEOTIDE SEQUENCE</scope>
</reference>
<dbReference type="Gene3D" id="3.40.250.10">
    <property type="entry name" value="Rhodanese-like domain"/>
    <property type="match status" value="1"/>
</dbReference>
<name>A0A0D3KQ44_EMIH1</name>
<evidence type="ECO:0008006" key="3">
    <source>
        <dbReference type="Google" id="ProtNLM"/>
    </source>
</evidence>
<dbReference type="SUPFAM" id="SSF52821">
    <property type="entry name" value="Rhodanese/Cell cycle control phosphatase"/>
    <property type="match status" value="1"/>
</dbReference>
<sequence length="52" mass="5702">MLPTACDTPMVVHCKSGKRANEAISYLAAQGYTRQTAQELSYHCLAAPRIYA</sequence>
<keyword evidence="2" id="KW-1185">Reference proteome</keyword>
<dbReference type="Proteomes" id="UP000013827">
    <property type="component" value="Unassembled WGS sequence"/>
</dbReference>
<evidence type="ECO:0000313" key="2">
    <source>
        <dbReference type="Proteomes" id="UP000013827"/>
    </source>
</evidence>
<dbReference type="PaxDb" id="2903-EOD37879"/>
<protein>
    <recommendedName>
        <fullName evidence="3">Rhodanese domain-containing protein</fullName>
    </recommendedName>
</protein>
<dbReference type="CDD" id="cd00158">
    <property type="entry name" value="RHOD"/>
    <property type="match status" value="1"/>
</dbReference>
<proteinExistence type="predicted"/>
<organism evidence="1 2">
    <name type="scientific">Emiliania huxleyi (strain CCMP1516)</name>
    <dbReference type="NCBI Taxonomy" id="280463"/>
    <lineage>
        <taxon>Eukaryota</taxon>
        <taxon>Haptista</taxon>
        <taxon>Haptophyta</taxon>
        <taxon>Prymnesiophyceae</taxon>
        <taxon>Isochrysidales</taxon>
        <taxon>Noelaerhabdaceae</taxon>
        <taxon>Emiliania</taxon>
    </lineage>
</organism>
<dbReference type="InterPro" id="IPR036873">
    <property type="entry name" value="Rhodanese-like_dom_sf"/>
</dbReference>
<evidence type="ECO:0000313" key="1">
    <source>
        <dbReference type="EnsemblProtists" id="EOD37879"/>
    </source>
</evidence>
<reference evidence="1" key="2">
    <citation type="submission" date="2024-10" db="UniProtKB">
        <authorList>
            <consortium name="EnsemblProtists"/>
        </authorList>
    </citation>
    <scope>IDENTIFICATION</scope>
</reference>
<dbReference type="KEGG" id="ehx:EMIHUDRAFT_224837"/>
<dbReference type="AlphaFoldDB" id="A0A0D3KQ44"/>